<keyword evidence="1 4" id="KW-0378">Hydrolase</keyword>
<evidence type="ECO:0000256" key="1">
    <source>
        <dbReference type="ARBA" id="ARBA00022801"/>
    </source>
</evidence>
<dbReference type="InterPro" id="IPR016035">
    <property type="entry name" value="Acyl_Trfase/lysoPLipase"/>
</dbReference>
<feature type="short sequence motif" description="GXSXG" evidence="4">
    <location>
        <begin position="77"/>
        <end position="81"/>
    </location>
</feature>
<name>A0A423VWP3_9PEZI</name>
<gene>
    <name evidence="6" type="ORF">VPNG_08887</name>
</gene>
<dbReference type="InParanoid" id="A0A423VWP3"/>
<proteinExistence type="predicted"/>
<keyword evidence="3 4" id="KW-0443">Lipid metabolism</keyword>
<feature type="active site" description="Proton acceptor" evidence="4">
    <location>
        <position position="264"/>
    </location>
</feature>
<dbReference type="GO" id="GO:0016020">
    <property type="term" value="C:membrane"/>
    <property type="evidence" value="ECO:0007669"/>
    <property type="project" value="TreeGrafter"/>
</dbReference>
<reference evidence="6 7" key="1">
    <citation type="submission" date="2015-09" db="EMBL/GenBank/DDBJ databases">
        <title>Host preference determinants of Valsa canker pathogens revealed by comparative genomics.</title>
        <authorList>
            <person name="Yin Z."/>
            <person name="Huang L."/>
        </authorList>
    </citation>
    <scope>NUCLEOTIDE SEQUENCE [LARGE SCALE GENOMIC DNA]</scope>
    <source>
        <strain evidence="6 7">SXYLt</strain>
    </source>
</reference>
<dbReference type="Gene3D" id="3.40.1090.10">
    <property type="entry name" value="Cytosolic phospholipase A2 catalytic domain"/>
    <property type="match status" value="1"/>
</dbReference>
<evidence type="ECO:0000256" key="3">
    <source>
        <dbReference type="ARBA" id="ARBA00023098"/>
    </source>
</evidence>
<organism evidence="6 7">
    <name type="scientific">Cytospora leucostoma</name>
    <dbReference type="NCBI Taxonomy" id="1230097"/>
    <lineage>
        <taxon>Eukaryota</taxon>
        <taxon>Fungi</taxon>
        <taxon>Dikarya</taxon>
        <taxon>Ascomycota</taxon>
        <taxon>Pezizomycotina</taxon>
        <taxon>Sordariomycetes</taxon>
        <taxon>Sordariomycetidae</taxon>
        <taxon>Diaporthales</taxon>
        <taxon>Cytosporaceae</taxon>
        <taxon>Cytospora</taxon>
    </lineage>
</organism>
<dbReference type="OrthoDB" id="626167at2759"/>
<feature type="active site" description="Nucleophile" evidence="4">
    <location>
        <position position="79"/>
    </location>
</feature>
<dbReference type="InterPro" id="IPR002641">
    <property type="entry name" value="PNPLA_dom"/>
</dbReference>
<sequence>MADGNGAGNREAPMDPWDRPLVLSLDGGGVRGLSSLYILRDIMQKIKDLDANGGDEPLEPQNEKLPLPCNYFDFIIGTSAGGLMLGRLRMDVDNCIKEYWIMSTKIFLPHRMRPLLYSRSSIHNAAKEIVERHCGCGEERHVATNCNLLRQADYRERWEQDDNPELGRINGTCKSAVVTVRDSGITTTFDGRVTNRNDGDEITRLLRTYNHWRRGGRADLERPAELNPTELHGSRITIADACSFTTAAPMYFRSVWYEGRRYIDGAVMANNPAVVAWNEAVQMANPPNHLAPAWEPTIYPKALVSIGTGRKRQASRFNGRLALLSWLKVAKHVITETSESHKNAVSLASGRDASYFRFDVPEDQQRSTRKLSEIALDECKTSRRQPSSTYNDLSESVERAVSQARARDQRLREDVTRLEYRGKFDPAKYTYGTFDKLRDRTVIYLYGSDRSSDDPAIERPVQQYIEACARLLLQ</sequence>
<dbReference type="PROSITE" id="PS51635">
    <property type="entry name" value="PNPLA"/>
    <property type="match status" value="1"/>
</dbReference>
<dbReference type="PANTHER" id="PTHR24185:SF1">
    <property type="entry name" value="CALCIUM-INDEPENDENT PHOSPHOLIPASE A2-GAMMA"/>
    <property type="match status" value="1"/>
</dbReference>
<dbReference type="PANTHER" id="PTHR24185">
    <property type="entry name" value="CALCIUM-INDEPENDENT PHOSPHOLIPASE A2-GAMMA"/>
    <property type="match status" value="1"/>
</dbReference>
<dbReference type="GO" id="GO:0047499">
    <property type="term" value="F:calcium-independent phospholipase A2 activity"/>
    <property type="evidence" value="ECO:0007669"/>
    <property type="project" value="TreeGrafter"/>
</dbReference>
<feature type="short sequence motif" description="GXGXXG" evidence="4">
    <location>
        <begin position="27"/>
        <end position="32"/>
    </location>
</feature>
<evidence type="ECO:0000256" key="2">
    <source>
        <dbReference type="ARBA" id="ARBA00022963"/>
    </source>
</evidence>
<comment type="caution">
    <text evidence="6">The sequence shown here is derived from an EMBL/GenBank/DDBJ whole genome shotgun (WGS) entry which is preliminary data.</text>
</comment>
<evidence type="ECO:0000313" key="6">
    <source>
        <dbReference type="EMBL" id="ROV95522.1"/>
    </source>
</evidence>
<keyword evidence="2 4" id="KW-0442">Lipid degradation</keyword>
<dbReference type="STRING" id="1230097.A0A423VWP3"/>
<dbReference type="EMBL" id="LKEB01000071">
    <property type="protein sequence ID" value="ROV95522.1"/>
    <property type="molecule type" value="Genomic_DNA"/>
</dbReference>
<accession>A0A423VWP3</accession>
<dbReference type="GO" id="GO:0046486">
    <property type="term" value="P:glycerolipid metabolic process"/>
    <property type="evidence" value="ECO:0007669"/>
    <property type="project" value="UniProtKB-ARBA"/>
</dbReference>
<dbReference type="GO" id="GO:0016042">
    <property type="term" value="P:lipid catabolic process"/>
    <property type="evidence" value="ECO:0007669"/>
    <property type="project" value="UniProtKB-UniRule"/>
</dbReference>
<dbReference type="SUPFAM" id="SSF52151">
    <property type="entry name" value="FabD/lysophospholipase-like"/>
    <property type="match status" value="1"/>
</dbReference>
<dbReference type="GO" id="GO:0019369">
    <property type="term" value="P:arachidonate metabolic process"/>
    <property type="evidence" value="ECO:0007669"/>
    <property type="project" value="TreeGrafter"/>
</dbReference>
<evidence type="ECO:0000259" key="5">
    <source>
        <dbReference type="PROSITE" id="PS51635"/>
    </source>
</evidence>
<protein>
    <recommendedName>
        <fullName evidence="5">PNPLA domain-containing protein</fullName>
    </recommendedName>
</protein>
<dbReference type="Pfam" id="PF01734">
    <property type="entry name" value="Patatin"/>
    <property type="match status" value="1"/>
</dbReference>
<keyword evidence="7" id="KW-1185">Reference proteome</keyword>
<dbReference type="Proteomes" id="UP000285146">
    <property type="component" value="Unassembled WGS sequence"/>
</dbReference>
<evidence type="ECO:0000256" key="4">
    <source>
        <dbReference type="PROSITE-ProRule" id="PRU01161"/>
    </source>
</evidence>
<dbReference type="AlphaFoldDB" id="A0A423VWP3"/>
<evidence type="ECO:0000313" key="7">
    <source>
        <dbReference type="Proteomes" id="UP000285146"/>
    </source>
</evidence>
<feature type="domain" description="PNPLA" evidence="5">
    <location>
        <begin position="23"/>
        <end position="277"/>
    </location>
</feature>
<feature type="short sequence motif" description="DGA/G" evidence="4">
    <location>
        <begin position="264"/>
        <end position="266"/>
    </location>
</feature>